<evidence type="ECO:0000313" key="1">
    <source>
        <dbReference type="EMBL" id="PXF30907.1"/>
    </source>
</evidence>
<dbReference type="EMBL" id="LAPT01000058">
    <property type="protein sequence ID" value="PXF30907.1"/>
    <property type="molecule type" value="Genomic_DNA"/>
</dbReference>
<gene>
    <name evidence="1" type="ORF">WH50_12740</name>
</gene>
<dbReference type="Proteomes" id="UP000248090">
    <property type="component" value="Unassembled WGS sequence"/>
</dbReference>
<evidence type="ECO:0008006" key="3">
    <source>
        <dbReference type="Google" id="ProtNLM"/>
    </source>
</evidence>
<reference evidence="1 2" key="1">
    <citation type="submission" date="2015-03" db="EMBL/GenBank/DDBJ databases">
        <authorList>
            <person name="Krishnan R."/>
            <person name="Midha S."/>
            <person name="Patil P.B."/>
            <person name="Rameshkumar N."/>
        </authorList>
    </citation>
    <scope>NUCLEOTIDE SEQUENCE [LARGE SCALE GENOMIC DNA]</scope>
    <source>
        <strain evidence="1 2">L1E11</strain>
    </source>
</reference>
<proteinExistence type="predicted"/>
<comment type="caution">
    <text evidence="1">The sequence shown here is derived from an EMBL/GenBank/DDBJ whole genome shotgun (WGS) entry which is preliminary data.</text>
</comment>
<protein>
    <recommendedName>
        <fullName evidence="3">Flagellar hook-length control protein-like C-terminal domain-containing protein</fullName>
    </recommendedName>
</protein>
<dbReference type="RefSeq" id="WP_110187665.1">
    <property type="nucleotide sequence ID" value="NZ_CP177354.1"/>
</dbReference>
<name>A0ABX5LW72_9GAMM</name>
<keyword evidence="2" id="KW-1185">Reference proteome</keyword>
<evidence type="ECO:0000313" key="2">
    <source>
        <dbReference type="Proteomes" id="UP000248090"/>
    </source>
</evidence>
<organism evidence="1 2">
    <name type="scientific">Pokkaliibacter plantistimulans</name>
    <dbReference type="NCBI Taxonomy" id="1635171"/>
    <lineage>
        <taxon>Bacteria</taxon>
        <taxon>Pseudomonadati</taxon>
        <taxon>Pseudomonadota</taxon>
        <taxon>Gammaproteobacteria</taxon>
        <taxon>Oceanospirillales</taxon>
        <taxon>Balneatrichaceae</taxon>
        <taxon>Pokkaliibacter</taxon>
    </lineage>
</organism>
<sequence>MSLPIVNPTALRHVEAADRQLGTSLQQGNGAHFAWLMSMWDSRFQQLDQPEQQESAPPAEIDGYTPELVMDMASMLQNRQSGALALTLSWLNTRPQPASNAAAEVDMSLVGLSSQNPLLSEIQQSRQTFSATA</sequence>
<accession>A0ABX5LW72</accession>